<feature type="domain" description="Dyp-type peroxidase C-terminal" evidence="9">
    <location>
        <begin position="332"/>
        <end position="498"/>
    </location>
</feature>
<feature type="compositionally biased region" description="Polar residues" evidence="7">
    <location>
        <begin position="21"/>
        <end position="32"/>
    </location>
</feature>
<comment type="caution">
    <text evidence="10">The sequence shown here is derived from an EMBL/GenBank/DDBJ whole genome shotgun (WGS) entry which is preliminary data.</text>
</comment>
<dbReference type="EMBL" id="BEYU01000074">
    <property type="protein sequence ID" value="GBG30305.1"/>
    <property type="molecule type" value="Genomic_DNA"/>
</dbReference>
<evidence type="ECO:0000256" key="7">
    <source>
        <dbReference type="SAM" id="MobiDB-lite"/>
    </source>
</evidence>
<evidence type="ECO:0000256" key="6">
    <source>
        <dbReference type="ARBA" id="ARBA00025737"/>
    </source>
</evidence>
<sequence length="507" mass="55291">MAARVRLDTRVVRNVLPGPNAQRQSNSWTRRSLCTPAARPTSTVKDANSVAAEVSRAAAKETPTPRPSRSGSSSSKWLARVAGFAAGTGLLYGAGKAAHDDPEMARNLPYDSGAYLVAGYEALPSPTSLVERLQLDKLSSQVPFTVSAQPSPGSRATSPFEVTYGSIPDYLRPQRAILSPLRSNALYLTIHLDEKADPVECATAAARAIEDLGPSADAALGFSERIWATVQPRLPAGVPLHPFSYSTIEGKGGALPATGGDIYLHFKADDRSACMEAARGLLETFPEGSIYDAEDVYGFRYRDDLDFTGFRIYKKTSYDDSAKAVESRREVATEPTTGGSYMLSMLWRHKLFDFVDMPTRDQEAVFGKTKDSHRYLGNIDLAEHPDKLAHAIDSGLPEDSHVARMIGVDQGGHRLRIVPQSLPTGSWAPGPVHSENTHEAGLGFVAYAQDPVVFSYMLRRMVGASVRADDQRKDRPSDALLRYTRCIRAQLYYAPSAEQLKSLARLQ</sequence>
<dbReference type="PANTHER" id="PTHR30521:SF0">
    <property type="entry name" value="DYP-TYPE PEROXIDASE FAMILY PROTEIN"/>
    <property type="match status" value="1"/>
</dbReference>
<gene>
    <name evidence="10" type="ORF">FCC1311_065242</name>
</gene>
<dbReference type="InterPro" id="IPR011008">
    <property type="entry name" value="Dimeric_a/b-barrel"/>
</dbReference>
<evidence type="ECO:0000256" key="5">
    <source>
        <dbReference type="ARBA" id="ARBA00023004"/>
    </source>
</evidence>
<dbReference type="OrthoDB" id="76259at2759"/>
<evidence type="ECO:0000313" key="10">
    <source>
        <dbReference type="EMBL" id="GBG30305.1"/>
    </source>
</evidence>
<feature type="domain" description="Dyp-type peroxidase N-terminal" evidence="8">
    <location>
        <begin position="218"/>
        <end position="299"/>
    </location>
</feature>
<dbReference type="PROSITE" id="PS51404">
    <property type="entry name" value="DYP_PEROXIDASE"/>
    <property type="match status" value="1"/>
</dbReference>
<comment type="cofactor">
    <cofactor evidence="1">
        <name>heme b</name>
        <dbReference type="ChEBI" id="CHEBI:60344"/>
    </cofactor>
</comment>
<evidence type="ECO:0000256" key="3">
    <source>
        <dbReference type="ARBA" id="ARBA00022723"/>
    </source>
</evidence>
<dbReference type="GO" id="GO:0005829">
    <property type="term" value="C:cytosol"/>
    <property type="evidence" value="ECO:0007669"/>
    <property type="project" value="TreeGrafter"/>
</dbReference>
<accession>A0A2R5GI90</accession>
<evidence type="ECO:0000259" key="8">
    <source>
        <dbReference type="Pfam" id="PF04261"/>
    </source>
</evidence>
<dbReference type="InterPro" id="IPR048327">
    <property type="entry name" value="Dyp_perox_N"/>
</dbReference>
<dbReference type="GO" id="GO:0004601">
    <property type="term" value="F:peroxidase activity"/>
    <property type="evidence" value="ECO:0007669"/>
    <property type="project" value="UniProtKB-KW"/>
</dbReference>
<dbReference type="InterPro" id="IPR006314">
    <property type="entry name" value="Dyp_peroxidase"/>
</dbReference>
<evidence type="ECO:0000259" key="9">
    <source>
        <dbReference type="Pfam" id="PF20628"/>
    </source>
</evidence>
<dbReference type="NCBIfam" id="TIGR01413">
    <property type="entry name" value="Dyp_perox_fam"/>
    <property type="match status" value="1"/>
</dbReference>
<evidence type="ECO:0000256" key="2">
    <source>
        <dbReference type="ARBA" id="ARBA00022559"/>
    </source>
</evidence>
<dbReference type="InterPro" id="IPR048328">
    <property type="entry name" value="Dyp_perox_C"/>
</dbReference>
<feature type="region of interest" description="Disordered" evidence="7">
    <location>
        <begin position="16"/>
        <end position="74"/>
    </location>
</feature>
<keyword evidence="5" id="KW-0408">Iron</keyword>
<protein>
    <recommendedName>
        <fullName evidence="12">Deferrochelatase/peroxidase YfeX</fullName>
    </recommendedName>
</protein>
<proteinExistence type="inferred from homology"/>
<dbReference type="GO" id="GO:0046872">
    <property type="term" value="F:metal ion binding"/>
    <property type="evidence" value="ECO:0007669"/>
    <property type="project" value="UniProtKB-KW"/>
</dbReference>
<dbReference type="PANTHER" id="PTHR30521">
    <property type="entry name" value="DEFERROCHELATASE/PEROXIDASE"/>
    <property type="match status" value="1"/>
</dbReference>
<evidence type="ECO:0000313" key="11">
    <source>
        <dbReference type="Proteomes" id="UP000241890"/>
    </source>
</evidence>
<dbReference type="Pfam" id="PF20628">
    <property type="entry name" value="Dyp_perox_C"/>
    <property type="match status" value="1"/>
</dbReference>
<organism evidence="10 11">
    <name type="scientific">Hondaea fermentalgiana</name>
    <dbReference type="NCBI Taxonomy" id="2315210"/>
    <lineage>
        <taxon>Eukaryota</taxon>
        <taxon>Sar</taxon>
        <taxon>Stramenopiles</taxon>
        <taxon>Bigyra</taxon>
        <taxon>Labyrinthulomycetes</taxon>
        <taxon>Thraustochytrida</taxon>
        <taxon>Thraustochytriidae</taxon>
        <taxon>Hondaea</taxon>
    </lineage>
</organism>
<dbReference type="Proteomes" id="UP000241890">
    <property type="component" value="Unassembled WGS sequence"/>
</dbReference>
<dbReference type="InParanoid" id="A0A2R5GI90"/>
<name>A0A2R5GI90_9STRA</name>
<keyword evidence="4" id="KW-0560">Oxidoreductase</keyword>
<keyword evidence="3" id="KW-0479">Metal-binding</keyword>
<evidence type="ECO:0000256" key="4">
    <source>
        <dbReference type="ARBA" id="ARBA00023002"/>
    </source>
</evidence>
<keyword evidence="11" id="KW-1185">Reference proteome</keyword>
<keyword evidence="2" id="KW-0575">Peroxidase</keyword>
<comment type="similarity">
    <text evidence="6">Belongs to the DyP-type peroxidase family.</text>
</comment>
<dbReference type="AlphaFoldDB" id="A0A2R5GI90"/>
<dbReference type="Pfam" id="PF04261">
    <property type="entry name" value="Dyp_perox_N"/>
    <property type="match status" value="1"/>
</dbReference>
<dbReference type="GO" id="GO:0020037">
    <property type="term" value="F:heme binding"/>
    <property type="evidence" value="ECO:0007669"/>
    <property type="project" value="InterPro"/>
</dbReference>
<dbReference type="SUPFAM" id="SSF54909">
    <property type="entry name" value="Dimeric alpha+beta barrel"/>
    <property type="match status" value="1"/>
</dbReference>
<evidence type="ECO:0008006" key="12">
    <source>
        <dbReference type="Google" id="ProtNLM"/>
    </source>
</evidence>
<reference evidence="10 11" key="1">
    <citation type="submission" date="2017-12" db="EMBL/GenBank/DDBJ databases">
        <title>Sequencing, de novo assembly and annotation of complete genome of a new Thraustochytrid species, strain FCC1311.</title>
        <authorList>
            <person name="Sedici K."/>
            <person name="Godart F."/>
            <person name="Aiese Cigliano R."/>
            <person name="Sanseverino W."/>
            <person name="Barakat M."/>
            <person name="Ortet P."/>
            <person name="Marechal E."/>
            <person name="Cagnac O."/>
            <person name="Amato A."/>
        </authorList>
    </citation>
    <scope>NUCLEOTIDE SEQUENCE [LARGE SCALE GENOMIC DNA]</scope>
</reference>
<evidence type="ECO:0000256" key="1">
    <source>
        <dbReference type="ARBA" id="ARBA00001970"/>
    </source>
</evidence>